<organism evidence="11 12">
    <name type="scientific">Halorhabdus utahensis (strain DSM 12940 / JCM 11049 / AX-2)</name>
    <dbReference type="NCBI Taxonomy" id="519442"/>
    <lineage>
        <taxon>Archaea</taxon>
        <taxon>Methanobacteriati</taxon>
        <taxon>Methanobacteriota</taxon>
        <taxon>Stenosarchaea group</taxon>
        <taxon>Halobacteria</taxon>
        <taxon>Halobacteriales</taxon>
        <taxon>Haloarculaceae</taxon>
        <taxon>Halorhabdus</taxon>
    </lineage>
</organism>
<feature type="domain" description="Alpha-D-phosphohexomutase alpha/beta/alpha" evidence="9">
    <location>
        <begin position="4"/>
        <end position="127"/>
    </location>
</feature>
<dbReference type="InterPro" id="IPR005845">
    <property type="entry name" value="A-D-PHexomutase_a/b/a-II"/>
</dbReference>
<gene>
    <name evidence="11" type="ordered locus">Huta_1384</name>
</gene>
<evidence type="ECO:0000259" key="10">
    <source>
        <dbReference type="Pfam" id="PF02879"/>
    </source>
</evidence>
<comment type="similarity">
    <text evidence="2 7">Belongs to the phosphohexose mutase family.</text>
</comment>
<keyword evidence="5 7" id="KW-0460">Magnesium</keyword>
<dbReference type="SUPFAM" id="SSF55957">
    <property type="entry name" value="Phosphoglucomutase, C-terminal domain"/>
    <property type="match status" value="1"/>
</dbReference>
<evidence type="ECO:0000256" key="2">
    <source>
        <dbReference type="ARBA" id="ARBA00010231"/>
    </source>
</evidence>
<dbReference type="eggNOG" id="arCOG00767">
    <property type="taxonomic scope" value="Archaea"/>
</dbReference>
<dbReference type="GO" id="GO:0004615">
    <property type="term" value="F:phosphomannomutase activity"/>
    <property type="evidence" value="ECO:0007669"/>
    <property type="project" value="TreeGrafter"/>
</dbReference>
<dbReference type="PANTHER" id="PTHR42946:SF1">
    <property type="entry name" value="PHOSPHOGLUCOMUTASE (ALPHA-D-GLUCOSE-1,6-BISPHOSPHATE-DEPENDENT)"/>
    <property type="match status" value="1"/>
</dbReference>
<dbReference type="Gene3D" id="3.40.120.10">
    <property type="entry name" value="Alpha-D-Glucose-1,6-Bisphosphate, subunit A, domain 3"/>
    <property type="match status" value="3"/>
</dbReference>
<evidence type="ECO:0000256" key="1">
    <source>
        <dbReference type="ARBA" id="ARBA00001946"/>
    </source>
</evidence>
<dbReference type="InterPro" id="IPR005843">
    <property type="entry name" value="A-D-PHexomutase_C"/>
</dbReference>
<feature type="domain" description="Alpha-D-phosphohexomutase C-terminal" evidence="8">
    <location>
        <begin position="372"/>
        <end position="447"/>
    </location>
</feature>
<dbReference type="Proteomes" id="UP000002071">
    <property type="component" value="Chromosome"/>
</dbReference>
<evidence type="ECO:0000256" key="7">
    <source>
        <dbReference type="RuleBase" id="RU004326"/>
    </source>
</evidence>
<keyword evidence="6" id="KW-0413">Isomerase</keyword>
<keyword evidence="4 7" id="KW-0479">Metal-binding</keyword>
<protein>
    <submittedName>
        <fullName evidence="11">Phosphoglucomutase/phosphomannomutase alpha/beta/alpha domain I</fullName>
    </submittedName>
</protein>
<dbReference type="InterPro" id="IPR005841">
    <property type="entry name" value="Alpha-D-phosphohexomutase_SF"/>
</dbReference>
<reference evidence="11 12" key="1">
    <citation type="journal article" date="2009" name="Stand. Genomic Sci.">
        <title>Complete genome sequence of Halorhabdus utahensis type strain (AX-2).</title>
        <authorList>
            <person name="Anderson I."/>
            <person name="Tindall B.J."/>
            <person name="Pomrenke H."/>
            <person name="Goker M."/>
            <person name="Lapidus A."/>
            <person name="Nolan M."/>
            <person name="Copeland A."/>
            <person name="Glavina Del Rio T."/>
            <person name="Chen F."/>
            <person name="Tice H."/>
            <person name="Cheng J.F."/>
            <person name="Lucas S."/>
            <person name="Chertkov O."/>
            <person name="Bruce D."/>
            <person name="Brettin T."/>
            <person name="Detter J.C."/>
            <person name="Han C."/>
            <person name="Goodwin L."/>
            <person name="Land M."/>
            <person name="Hauser L."/>
            <person name="Chang Y.J."/>
            <person name="Jeffries C.D."/>
            <person name="Pitluck S."/>
            <person name="Pati A."/>
            <person name="Mavromatis K."/>
            <person name="Ivanova N."/>
            <person name="Ovchinnikova G."/>
            <person name="Chen A."/>
            <person name="Palaniappan K."/>
            <person name="Chain P."/>
            <person name="Rohde M."/>
            <person name="Bristow J."/>
            <person name="Eisen J.A."/>
            <person name="Markowitz V."/>
            <person name="Hugenholtz P."/>
            <person name="Kyrpides N.C."/>
            <person name="Klenk H.P."/>
        </authorList>
    </citation>
    <scope>NUCLEOTIDE SEQUENCE [LARGE SCALE GENOMIC DNA]</scope>
    <source>
        <strain evidence="12">DSM 12940 / JCM 11049 / AX-2</strain>
    </source>
</reference>
<evidence type="ECO:0000259" key="8">
    <source>
        <dbReference type="Pfam" id="PF00408"/>
    </source>
</evidence>
<dbReference type="InterPro" id="IPR016055">
    <property type="entry name" value="A-D-PHexomutase_a/b/a-I/II/III"/>
</dbReference>
<dbReference type="InterPro" id="IPR050060">
    <property type="entry name" value="Phosphoglucosamine_mutase"/>
</dbReference>
<evidence type="ECO:0000259" key="9">
    <source>
        <dbReference type="Pfam" id="PF02878"/>
    </source>
</evidence>
<dbReference type="SUPFAM" id="SSF53738">
    <property type="entry name" value="Phosphoglucomutase, first 3 domains"/>
    <property type="match status" value="3"/>
</dbReference>
<dbReference type="Gene3D" id="3.30.310.50">
    <property type="entry name" value="Alpha-D-phosphohexomutase, C-terminal domain"/>
    <property type="match status" value="1"/>
</dbReference>
<dbReference type="InterPro" id="IPR005844">
    <property type="entry name" value="A-D-PHexomutase_a/b/a-I"/>
</dbReference>
<dbReference type="GO" id="GO:0005975">
    <property type="term" value="P:carbohydrate metabolic process"/>
    <property type="evidence" value="ECO:0007669"/>
    <property type="project" value="InterPro"/>
</dbReference>
<evidence type="ECO:0000313" key="12">
    <source>
        <dbReference type="Proteomes" id="UP000002071"/>
    </source>
</evidence>
<dbReference type="EMBL" id="CP001687">
    <property type="protein sequence ID" value="ACV11560.1"/>
    <property type="molecule type" value="Genomic_DNA"/>
</dbReference>
<evidence type="ECO:0000256" key="6">
    <source>
        <dbReference type="ARBA" id="ARBA00023235"/>
    </source>
</evidence>
<dbReference type="HOGENOM" id="CLU_016950_7_1_2"/>
<evidence type="ECO:0000256" key="4">
    <source>
        <dbReference type="ARBA" id="ARBA00022723"/>
    </source>
</evidence>
<comment type="cofactor">
    <cofactor evidence="1">
        <name>Mg(2+)</name>
        <dbReference type="ChEBI" id="CHEBI:18420"/>
    </cofactor>
</comment>
<name>C7NNG0_HALUD</name>
<dbReference type="Pfam" id="PF00408">
    <property type="entry name" value="PGM_PMM_IV"/>
    <property type="match status" value="1"/>
</dbReference>
<accession>C7NNG0</accession>
<dbReference type="PROSITE" id="PS00710">
    <property type="entry name" value="PGM_PMM"/>
    <property type="match status" value="1"/>
</dbReference>
<dbReference type="AlphaFoldDB" id="C7NNG0"/>
<sequence length="454" mass="48339">MTMDLFGTTGIRGPVATKVTPELALSVGRAAGQYGAEFVIARDGRETGVAIAAALEAGLESAGADVVRAGMLPTPALGFASYGRHGVMITASHNPSPDNGIKFFVDGEEYTTADEERIEERVANDAQPATWDEWGRQRSEEPLDAYLDAVVEYAREHGNPLDGMTIAVDAGNGVAALGTPEVLRRLGASVHTLHANVTGHFPGRPSKPTPENITDLTQYVRERDAVDLGIAHDGDADRIVVVDEDGMIVHEDTILAVLSSYFVEQADVDDPVVVTTPNVSGRVDEAVRTAGGRVERTALGLLHEGIADVLEAGDDETTIAFAGEPWKCIHPDLGIWTDGIASAGVLTRLIAADGLDSLLEPVTERPLEKKPVDCPEGAKADAMERLATALPEQFPDGTVSLEYGVRIELPDGSWFLVRPSGTEPYIRVYAESDDATALLEEVRETVKEAVDAVA</sequence>
<dbReference type="KEGG" id="hut:Huta_1384"/>
<dbReference type="PANTHER" id="PTHR42946">
    <property type="entry name" value="PHOSPHOHEXOSE MUTASE"/>
    <property type="match status" value="1"/>
</dbReference>
<evidence type="ECO:0000313" key="11">
    <source>
        <dbReference type="EMBL" id="ACV11560.1"/>
    </source>
</evidence>
<evidence type="ECO:0000256" key="3">
    <source>
        <dbReference type="ARBA" id="ARBA00022553"/>
    </source>
</evidence>
<keyword evidence="12" id="KW-1185">Reference proteome</keyword>
<dbReference type="PRINTS" id="PR00509">
    <property type="entry name" value="PGMPMM"/>
</dbReference>
<dbReference type="InterPro" id="IPR016066">
    <property type="entry name" value="A-D-PHexomutase_CS"/>
</dbReference>
<feature type="domain" description="Alpha-D-phosphohexomutase alpha/beta/alpha" evidence="10">
    <location>
        <begin position="144"/>
        <end position="246"/>
    </location>
</feature>
<dbReference type="STRING" id="519442.Huta_1384"/>
<proteinExistence type="inferred from homology"/>
<evidence type="ECO:0000256" key="5">
    <source>
        <dbReference type="ARBA" id="ARBA00022842"/>
    </source>
</evidence>
<keyword evidence="3" id="KW-0597">Phosphoprotein</keyword>
<dbReference type="Pfam" id="PF02878">
    <property type="entry name" value="PGM_PMM_I"/>
    <property type="match status" value="1"/>
</dbReference>
<dbReference type="GO" id="GO:0000287">
    <property type="term" value="F:magnesium ion binding"/>
    <property type="evidence" value="ECO:0007669"/>
    <property type="project" value="InterPro"/>
</dbReference>
<dbReference type="Pfam" id="PF02879">
    <property type="entry name" value="PGM_PMM_II"/>
    <property type="match status" value="1"/>
</dbReference>
<dbReference type="InterPro" id="IPR036900">
    <property type="entry name" value="A-D-PHexomutase_C_sf"/>
</dbReference>